<evidence type="ECO:0000259" key="1">
    <source>
        <dbReference type="PROSITE" id="PS50835"/>
    </source>
</evidence>
<dbReference type="InterPro" id="IPR003599">
    <property type="entry name" value="Ig_sub"/>
</dbReference>
<protein>
    <recommendedName>
        <fullName evidence="1">Ig-like domain-containing protein</fullName>
    </recommendedName>
</protein>
<feature type="non-terminal residue" evidence="2">
    <location>
        <position position="1"/>
    </location>
</feature>
<dbReference type="SMART" id="SM00409">
    <property type="entry name" value="IG"/>
    <property type="match status" value="2"/>
</dbReference>
<dbReference type="InterPro" id="IPR036179">
    <property type="entry name" value="Ig-like_dom_sf"/>
</dbReference>
<dbReference type="PANTHER" id="PTHR46013">
    <property type="entry name" value="VASCULAR CELL ADHESION MOLECULE 1"/>
    <property type="match status" value="1"/>
</dbReference>
<feature type="domain" description="Ig-like" evidence="1">
    <location>
        <begin position="104"/>
        <end position="214"/>
    </location>
</feature>
<dbReference type="EMBL" id="JARO02018193">
    <property type="protein sequence ID" value="KPP56964.1"/>
    <property type="molecule type" value="Genomic_DNA"/>
</dbReference>
<name>A0A0P7W7Q8_SCLFO</name>
<accession>A0A0P7W7Q8</accession>
<gene>
    <name evidence="2" type="ORF">Z043_125368</name>
</gene>
<comment type="caution">
    <text evidence="2">The sequence shown here is derived from an EMBL/GenBank/DDBJ whole genome shotgun (WGS) entry which is preliminary data.</text>
</comment>
<dbReference type="Gene3D" id="2.60.40.10">
    <property type="entry name" value="Immunoglobulins"/>
    <property type="match status" value="3"/>
</dbReference>
<reference evidence="2 3" key="1">
    <citation type="submission" date="2015-08" db="EMBL/GenBank/DDBJ databases">
        <title>The genome of the Asian arowana (Scleropages formosus).</title>
        <authorList>
            <person name="Tan M.H."/>
            <person name="Gan H.M."/>
            <person name="Croft L.J."/>
            <person name="Austin C.M."/>
        </authorList>
    </citation>
    <scope>NUCLEOTIDE SEQUENCE [LARGE SCALE GENOMIC DNA]</scope>
    <source>
        <strain evidence="2">Aro1</strain>
    </source>
</reference>
<organism evidence="2 3">
    <name type="scientific">Scleropages formosus</name>
    <name type="common">Asian bonytongue</name>
    <name type="synonym">Osteoglossum formosum</name>
    <dbReference type="NCBI Taxonomy" id="113540"/>
    <lineage>
        <taxon>Eukaryota</taxon>
        <taxon>Metazoa</taxon>
        <taxon>Chordata</taxon>
        <taxon>Craniata</taxon>
        <taxon>Vertebrata</taxon>
        <taxon>Euteleostomi</taxon>
        <taxon>Actinopterygii</taxon>
        <taxon>Neopterygii</taxon>
        <taxon>Teleostei</taxon>
        <taxon>Osteoglossocephala</taxon>
        <taxon>Osteoglossomorpha</taxon>
        <taxon>Osteoglossiformes</taxon>
        <taxon>Osteoglossidae</taxon>
        <taxon>Scleropages</taxon>
    </lineage>
</organism>
<dbReference type="InterPro" id="IPR007110">
    <property type="entry name" value="Ig-like_dom"/>
</dbReference>
<dbReference type="SUPFAM" id="SSF48726">
    <property type="entry name" value="Immunoglobulin"/>
    <property type="match status" value="3"/>
</dbReference>
<dbReference type="InterPro" id="IPR013783">
    <property type="entry name" value="Ig-like_fold"/>
</dbReference>
<dbReference type="Proteomes" id="UP000034805">
    <property type="component" value="Unassembled WGS sequence"/>
</dbReference>
<proteinExistence type="predicted"/>
<dbReference type="AlphaFoldDB" id="A0A0P7W7Q8"/>
<dbReference type="PANTHER" id="PTHR46013:SF4">
    <property type="entry name" value="B-CELL RECEPTOR CD22-RELATED"/>
    <property type="match status" value="1"/>
</dbReference>
<evidence type="ECO:0000313" key="3">
    <source>
        <dbReference type="Proteomes" id="UP000034805"/>
    </source>
</evidence>
<sequence>NYWAMTYLSKSLCALKTSSVVMPCTYRYSQYHIVKETLWHNKQEKGREPLALTLHPKYSQHVKYLGDTQHNCTFSIRNVTKEDSATYWFRFITNQAHGRYTGEPGVKLTAKSVKVNRKVTEGQNVTLTCRTNCSLSDHPTFIWYKDGNPTLNTNPISSVLYLQSISNAPKNISVSVSPSGEIVTGSSVTLTCTCKSNLPVKNFTWFQKNETNISEREQNYTI</sequence>
<dbReference type="PROSITE" id="PS50835">
    <property type="entry name" value="IG_LIKE"/>
    <property type="match status" value="1"/>
</dbReference>
<evidence type="ECO:0000313" key="2">
    <source>
        <dbReference type="EMBL" id="KPP56964.1"/>
    </source>
</evidence>